<name>A0A0Z9Z259_STREE</name>
<dbReference type="EMBL" id="CAASIK010000012">
    <property type="protein sequence ID" value="VNB62040.1"/>
    <property type="molecule type" value="Genomic_DNA"/>
</dbReference>
<accession>A0A0Z9Z259</accession>
<evidence type="ECO:0000313" key="3">
    <source>
        <dbReference type="Proteomes" id="UP000310822"/>
    </source>
</evidence>
<comment type="caution">
    <text evidence="1">The sequence shown here is derived from an EMBL/GenBank/DDBJ whole genome shotgun (WGS) entry which is preliminary data.</text>
</comment>
<dbReference type="GO" id="GO:0003677">
    <property type="term" value="F:DNA binding"/>
    <property type="evidence" value="ECO:0007669"/>
    <property type="project" value="UniProtKB-KW"/>
</dbReference>
<dbReference type="AlphaFoldDB" id="A0A0Z9Z259"/>
<protein>
    <submittedName>
        <fullName evidence="1">DNA-binding protein</fullName>
    </submittedName>
</protein>
<keyword evidence="1" id="KW-0238">DNA-binding</keyword>
<evidence type="ECO:0000313" key="1">
    <source>
        <dbReference type="EMBL" id="VKB48084.1"/>
    </source>
</evidence>
<evidence type="ECO:0000313" key="4">
    <source>
        <dbReference type="Proteomes" id="UP000358702"/>
    </source>
</evidence>
<dbReference type="EMBL" id="CAANCB010000001">
    <property type="protein sequence ID" value="VKB48084.1"/>
    <property type="molecule type" value="Genomic_DNA"/>
</dbReference>
<evidence type="ECO:0000313" key="2">
    <source>
        <dbReference type="EMBL" id="VNB62040.1"/>
    </source>
</evidence>
<organism evidence="1 4">
    <name type="scientific">Streptococcus pneumoniae</name>
    <dbReference type="NCBI Taxonomy" id="1313"/>
    <lineage>
        <taxon>Bacteria</taxon>
        <taxon>Bacillati</taxon>
        <taxon>Bacillota</taxon>
        <taxon>Bacilli</taxon>
        <taxon>Lactobacillales</taxon>
        <taxon>Streptococcaceae</taxon>
        <taxon>Streptococcus</taxon>
    </lineage>
</organism>
<dbReference type="Proteomes" id="UP000310822">
    <property type="component" value="Unassembled WGS sequence"/>
</dbReference>
<proteinExistence type="predicted"/>
<sequence length="39" mass="4714">MNTLDKIKQWFIDRDLENGRVVGLMVLSSKRRIWHDTEI</sequence>
<gene>
    <name evidence="2" type="ORF">SAMEA2783718_01702</name>
    <name evidence="1" type="ORF">SAMEA3353631_00234</name>
</gene>
<dbReference type="Proteomes" id="UP000358702">
    <property type="component" value="Unassembled WGS sequence"/>
</dbReference>
<reference evidence="3 4" key="1">
    <citation type="submission" date="2019-04" db="EMBL/GenBank/DDBJ databases">
        <authorList>
            <consortium name="Pathogen Informatics"/>
        </authorList>
    </citation>
    <scope>NUCLEOTIDE SEQUENCE [LARGE SCALE GENOMIC DNA]</scope>
    <source>
        <strain evidence="1 4">GPSC21</strain>
        <strain evidence="2 3">GPSC54</strain>
    </source>
</reference>